<protein>
    <submittedName>
        <fullName evidence="1">Uncharacterized protein</fullName>
    </submittedName>
</protein>
<evidence type="ECO:0000313" key="1">
    <source>
        <dbReference type="EMBL" id="CAB3771679.1"/>
    </source>
</evidence>
<name>A0A6J5EYK7_9BURK</name>
<dbReference type="Proteomes" id="UP000494329">
    <property type="component" value="Unassembled WGS sequence"/>
</dbReference>
<sequence>MVISRGETVMHIIDATDVGAVTLTPHARAQRDGTLVYPQA</sequence>
<reference evidence="1 2" key="1">
    <citation type="submission" date="2020-04" db="EMBL/GenBank/DDBJ databases">
        <authorList>
            <person name="De Canck E."/>
        </authorList>
    </citation>
    <scope>NUCLEOTIDE SEQUENCE [LARGE SCALE GENOMIC DNA]</scope>
    <source>
        <strain evidence="1 2">LMG 29739</strain>
    </source>
</reference>
<gene>
    <name evidence="1" type="ORF">LMG29739_06089</name>
</gene>
<evidence type="ECO:0000313" key="2">
    <source>
        <dbReference type="Proteomes" id="UP000494329"/>
    </source>
</evidence>
<organism evidence="1 2">
    <name type="scientific">Paraburkholderia solisilvae</name>
    <dbReference type="NCBI Taxonomy" id="624376"/>
    <lineage>
        <taxon>Bacteria</taxon>
        <taxon>Pseudomonadati</taxon>
        <taxon>Pseudomonadota</taxon>
        <taxon>Betaproteobacteria</taxon>
        <taxon>Burkholderiales</taxon>
        <taxon>Burkholderiaceae</taxon>
        <taxon>Paraburkholderia</taxon>
    </lineage>
</organism>
<dbReference type="RefSeq" id="WP_281364184.1">
    <property type="nucleotide sequence ID" value="NZ_CADIKF010000083.1"/>
</dbReference>
<accession>A0A6J5EYK7</accession>
<dbReference type="AlphaFoldDB" id="A0A6J5EYK7"/>
<proteinExistence type="predicted"/>
<dbReference type="EMBL" id="CADIKF010000083">
    <property type="protein sequence ID" value="CAB3771679.1"/>
    <property type="molecule type" value="Genomic_DNA"/>
</dbReference>
<keyword evidence="2" id="KW-1185">Reference proteome</keyword>